<name>A0ACC2HI66_DALPE</name>
<accession>A0ACC2HI66</accession>
<proteinExistence type="predicted"/>
<organism evidence="1 2">
    <name type="scientific">Dallia pectoralis</name>
    <name type="common">Alaska blackfish</name>
    <dbReference type="NCBI Taxonomy" id="75939"/>
    <lineage>
        <taxon>Eukaryota</taxon>
        <taxon>Metazoa</taxon>
        <taxon>Chordata</taxon>
        <taxon>Craniata</taxon>
        <taxon>Vertebrata</taxon>
        <taxon>Euteleostomi</taxon>
        <taxon>Actinopterygii</taxon>
        <taxon>Neopterygii</taxon>
        <taxon>Teleostei</taxon>
        <taxon>Protacanthopterygii</taxon>
        <taxon>Esociformes</taxon>
        <taxon>Umbridae</taxon>
        <taxon>Dallia</taxon>
    </lineage>
</organism>
<keyword evidence="2" id="KW-1185">Reference proteome</keyword>
<reference evidence="1" key="1">
    <citation type="submission" date="2021-05" db="EMBL/GenBank/DDBJ databases">
        <authorList>
            <person name="Pan Q."/>
            <person name="Jouanno E."/>
            <person name="Zahm M."/>
            <person name="Klopp C."/>
            <person name="Cabau C."/>
            <person name="Louis A."/>
            <person name="Berthelot C."/>
            <person name="Parey E."/>
            <person name="Roest Crollius H."/>
            <person name="Montfort J."/>
            <person name="Robinson-Rechavi M."/>
            <person name="Bouchez O."/>
            <person name="Lampietro C."/>
            <person name="Lopez Roques C."/>
            <person name="Donnadieu C."/>
            <person name="Postlethwait J."/>
            <person name="Bobe J."/>
            <person name="Dillon D."/>
            <person name="Chandos A."/>
            <person name="von Hippel F."/>
            <person name="Guiguen Y."/>
        </authorList>
    </citation>
    <scope>NUCLEOTIDE SEQUENCE</scope>
    <source>
        <strain evidence="1">YG-Jan2019</strain>
    </source>
</reference>
<dbReference type="Proteomes" id="UP001157502">
    <property type="component" value="Chromosome 2"/>
</dbReference>
<evidence type="ECO:0000313" key="1">
    <source>
        <dbReference type="EMBL" id="KAJ8015325.1"/>
    </source>
</evidence>
<gene>
    <name evidence="1" type="ORF">DPEC_G00024950</name>
</gene>
<comment type="caution">
    <text evidence="1">The sequence shown here is derived from an EMBL/GenBank/DDBJ whole genome shotgun (WGS) entry which is preliminary data.</text>
</comment>
<protein>
    <submittedName>
        <fullName evidence="1">Uncharacterized protein</fullName>
    </submittedName>
</protein>
<dbReference type="EMBL" id="CM055729">
    <property type="protein sequence ID" value="KAJ8015325.1"/>
    <property type="molecule type" value="Genomic_DNA"/>
</dbReference>
<sequence length="196" mass="21592">MLYLCPKSSILTNSDKSGPFGLHRSVRQGDPLSPLLFDVALEPLALGISSHPDIMGIKIGEMESRLGLYADDTLLYLSDPEVSVPPLLNFIYSFGELSGYAINWGKENWAANTRALMFWRQGQPGEAPNSSPLWSSIEAKAWLSLVYNLDIAPDPELAPEIQQALMLGMVAAKKMILLDWKSPTPPGFSKMAQRND</sequence>
<evidence type="ECO:0000313" key="2">
    <source>
        <dbReference type="Proteomes" id="UP001157502"/>
    </source>
</evidence>